<evidence type="ECO:0000256" key="1">
    <source>
        <dbReference type="ARBA" id="ARBA00022729"/>
    </source>
</evidence>
<dbReference type="OrthoDB" id="7374867at2"/>
<evidence type="ECO:0000313" key="3">
    <source>
        <dbReference type="EMBL" id="GEP54535.1"/>
    </source>
</evidence>
<proteinExistence type="predicted"/>
<accession>A0A512N6C9</accession>
<evidence type="ECO:0000313" key="4">
    <source>
        <dbReference type="Proteomes" id="UP000321058"/>
    </source>
</evidence>
<protein>
    <recommendedName>
        <fullName evidence="5">ABC transporter substrate-binding protein</fullName>
    </recommendedName>
</protein>
<sequence>MKRRDALLGLTSLAAVTTSARAQDKESWDQVVAAAKKEGVLVWSFFGAPGAATERQAKEFEQLYGIKVELAPGRTGDFEARWNAERAAGKASIDIRSSGSPENRRLAARGLDQPFGTLPAAVEPGVPWILDPLVDVKAGNGHTLMTSAGGYYILVNNKICPPAGGPRGYKDLEDPKYKGLIVLSEPIGPSPGSRWAAYAWKAYGDDHLRKVIDNVKALTRAEIEAPKQIARGEYGIFIHPTQVGAADIWKLPKPHPFRLVVPDDGVMLLFGGTSLLKDAPHPNAARVFMNYALTKSAQQINADDPGGPFIRRDVTPKVPELAHFATAKPFPNNPDTYEFGSKLFFEWSAKAEPYLRAAGLKK</sequence>
<reference evidence="3 4" key="1">
    <citation type="submission" date="2019-07" db="EMBL/GenBank/DDBJ databases">
        <title>Whole genome shotgun sequence of Reyranella soli NBRC 108950.</title>
        <authorList>
            <person name="Hosoyama A."/>
            <person name="Uohara A."/>
            <person name="Ohji S."/>
            <person name="Ichikawa N."/>
        </authorList>
    </citation>
    <scope>NUCLEOTIDE SEQUENCE [LARGE SCALE GENOMIC DNA]</scope>
    <source>
        <strain evidence="3 4">NBRC 108950</strain>
    </source>
</reference>
<dbReference type="Gene3D" id="3.40.190.10">
    <property type="entry name" value="Periplasmic binding protein-like II"/>
    <property type="match status" value="2"/>
</dbReference>
<dbReference type="EMBL" id="BKAJ01000031">
    <property type="protein sequence ID" value="GEP54535.1"/>
    <property type="molecule type" value="Genomic_DNA"/>
</dbReference>
<keyword evidence="4" id="KW-1185">Reference proteome</keyword>
<dbReference type="PANTHER" id="PTHR30006:SF2">
    <property type="entry name" value="ABC TRANSPORTER SUBSTRATE-BINDING PROTEIN"/>
    <property type="match status" value="1"/>
</dbReference>
<evidence type="ECO:0000256" key="2">
    <source>
        <dbReference type="ARBA" id="ARBA00022764"/>
    </source>
</evidence>
<dbReference type="SUPFAM" id="SSF53850">
    <property type="entry name" value="Periplasmic binding protein-like II"/>
    <property type="match status" value="1"/>
</dbReference>
<dbReference type="PANTHER" id="PTHR30006">
    <property type="entry name" value="THIAMINE-BINDING PERIPLASMIC PROTEIN-RELATED"/>
    <property type="match status" value="1"/>
</dbReference>
<keyword evidence="2" id="KW-0574">Periplasm</keyword>
<name>A0A512N6C9_9HYPH</name>
<dbReference type="Pfam" id="PF13416">
    <property type="entry name" value="SBP_bac_8"/>
    <property type="match status" value="1"/>
</dbReference>
<keyword evidence="1" id="KW-0732">Signal</keyword>
<dbReference type="AlphaFoldDB" id="A0A512N6C9"/>
<organism evidence="3 4">
    <name type="scientific">Reyranella soli</name>
    <dbReference type="NCBI Taxonomy" id="1230389"/>
    <lineage>
        <taxon>Bacteria</taxon>
        <taxon>Pseudomonadati</taxon>
        <taxon>Pseudomonadota</taxon>
        <taxon>Alphaproteobacteria</taxon>
        <taxon>Hyphomicrobiales</taxon>
        <taxon>Reyranellaceae</taxon>
        <taxon>Reyranella</taxon>
    </lineage>
</organism>
<gene>
    <name evidence="3" type="ORF">RSO01_17010</name>
</gene>
<comment type="caution">
    <text evidence="3">The sequence shown here is derived from an EMBL/GenBank/DDBJ whole genome shotgun (WGS) entry which is preliminary data.</text>
</comment>
<dbReference type="InterPro" id="IPR006059">
    <property type="entry name" value="SBP"/>
</dbReference>
<evidence type="ECO:0008006" key="5">
    <source>
        <dbReference type="Google" id="ProtNLM"/>
    </source>
</evidence>
<dbReference type="Proteomes" id="UP000321058">
    <property type="component" value="Unassembled WGS sequence"/>
</dbReference>
<dbReference type="RefSeq" id="WP_147148178.1">
    <property type="nucleotide sequence ID" value="NZ_BKAJ01000031.1"/>
</dbReference>